<gene>
    <name evidence="1" type="ORF">BDV28DRAFT_126930</name>
</gene>
<dbReference type="Proteomes" id="UP000327118">
    <property type="component" value="Unassembled WGS sequence"/>
</dbReference>
<keyword evidence="2" id="KW-1185">Reference proteome</keyword>
<proteinExistence type="predicted"/>
<evidence type="ECO:0000313" key="2">
    <source>
        <dbReference type="Proteomes" id="UP000327118"/>
    </source>
</evidence>
<organism evidence="1 2">
    <name type="scientific">Aspergillus coremiiformis</name>
    <dbReference type="NCBI Taxonomy" id="138285"/>
    <lineage>
        <taxon>Eukaryota</taxon>
        <taxon>Fungi</taxon>
        <taxon>Dikarya</taxon>
        <taxon>Ascomycota</taxon>
        <taxon>Pezizomycotina</taxon>
        <taxon>Eurotiomycetes</taxon>
        <taxon>Eurotiomycetidae</taxon>
        <taxon>Eurotiales</taxon>
        <taxon>Aspergillaceae</taxon>
        <taxon>Aspergillus</taxon>
        <taxon>Aspergillus subgen. Circumdati</taxon>
    </lineage>
</organism>
<dbReference type="AlphaFoldDB" id="A0A5N6ZFZ5"/>
<dbReference type="EMBL" id="ML739037">
    <property type="protein sequence ID" value="KAE8356594.1"/>
    <property type="molecule type" value="Genomic_DNA"/>
</dbReference>
<name>A0A5N6ZFZ5_9EURO</name>
<evidence type="ECO:0000313" key="1">
    <source>
        <dbReference type="EMBL" id="KAE8356594.1"/>
    </source>
</evidence>
<protein>
    <submittedName>
        <fullName evidence="1">Uncharacterized protein</fullName>
    </submittedName>
</protein>
<sequence>MEKQGCTPNYSLSCREASYYRPWKPITNTYRWCQPGDLLVAGFSQDHLDFIGVLVLCGISWGVDRPIWAHDSSFTSCLENIVDLRCWFGCPGHF</sequence>
<accession>A0A5N6ZFZ5</accession>
<reference evidence="2" key="1">
    <citation type="submission" date="2019-04" db="EMBL/GenBank/DDBJ databases">
        <title>Friends and foes A comparative genomics studyof 23 Aspergillus species from section Flavi.</title>
        <authorList>
            <consortium name="DOE Joint Genome Institute"/>
            <person name="Kjaerbolling I."/>
            <person name="Vesth T."/>
            <person name="Frisvad J.C."/>
            <person name="Nybo J.L."/>
            <person name="Theobald S."/>
            <person name="Kildgaard S."/>
            <person name="Isbrandt T."/>
            <person name="Kuo A."/>
            <person name="Sato A."/>
            <person name="Lyhne E.K."/>
            <person name="Kogle M.E."/>
            <person name="Wiebenga A."/>
            <person name="Kun R.S."/>
            <person name="Lubbers R.J."/>
            <person name="Makela M.R."/>
            <person name="Barry K."/>
            <person name="Chovatia M."/>
            <person name="Clum A."/>
            <person name="Daum C."/>
            <person name="Haridas S."/>
            <person name="He G."/>
            <person name="LaButti K."/>
            <person name="Lipzen A."/>
            <person name="Mondo S."/>
            <person name="Riley R."/>
            <person name="Salamov A."/>
            <person name="Simmons B.A."/>
            <person name="Magnuson J.K."/>
            <person name="Henrissat B."/>
            <person name="Mortensen U.H."/>
            <person name="Larsen T.O."/>
            <person name="Devries R.P."/>
            <person name="Grigoriev I.V."/>
            <person name="Machida M."/>
            <person name="Baker S.E."/>
            <person name="Andersen M.R."/>
        </authorList>
    </citation>
    <scope>NUCLEOTIDE SEQUENCE [LARGE SCALE GENOMIC DNA]</scope>
    <source>
        <strain evidence="2">CBS 553.77</strain>
    </source>
</reference>